<name>A0A848HNF8_9BURK</name>
<dbReference type="AlphaFoldDB" id="A0A848HNF8"/>
<comment type="caution">
    <text evidence="2">The sequence shown here is derived from an EMBL/GenBank/DDBJ whole genome shotgun (WGS) entry which is preliminary data.</text>
</comment>
<dbReference type="RefSeq" id="WP_169469452.1">
    <property type="nucleotide sequence ID" value="NZ_JABBGG010000018.1"/>
</dbReference>
<sequence>MAELAIGVRVDCGPRASIPKHAPSGVGIGKMLAGVMEYDGDSKPVILKAGPSLYIPAGAIHSPRNLRSGNAAGQATCFVKYGEPFLVLDK</sequence>
<gene>
    <name evidence="2" type="ORF">HHL21_20725</name>
</gene>
<dbReference type="Gene3D" id="2.60.120.10">
    <property type="entry name" value="Jelly Rolls"/>
    <property type="match status" value="1"/>
</dbReference>
<dbReference type="Proteomes" id="UP000583752">
    <property type="component" value="Unassembled WGS sequence"/>
</dbReference>
<dbReference type="Pfam" id="PF07883">
    <property type="entry name" value="Cupin_2"/>
    <property type="match status" value="1"/>
</dbReference>
<feature type="domain" description="Cupin type-2" evidence="1">
    <location>
        <begin position="13"/>
        <end position="69"/>
    </location>
</feature>
<dbReference type="InterPro" id="IPR013096">
    <property type="entry name" value="Cupin_2"/>
</dbReference>
<accession>A0A848HNF8</accession>
<organism evidence="2 3">
    <name type="scientific">Massilia polaris</name>
    <dbReference type="NCBI Taxonomy" id="2728846"/>
    <lineage>
        <taxon>Bacteria</taxon>
        <taxon>Pseudomonadati</taxon>
        <taxon>Pseudomonadota</taxon>
        <taxon>Betaproteobacteria</taxon>
        <taxon>Burkholderiales</taxon>
        <taxon>Oxalobacteraceae</taxon>
        <taxon>Telluria group</taxon>
        <taxon>Massilia</taxon>
    </lineage>
</organism>
<dbReference type="EMBL" id="JABBGG010000018">
    <property type="protein sequence ID" value="NML63466.1"/>
    <property type="molecule type" value="Genomic_DNA"/>
</dbReference>
<dbReference type="SUPFAM" id="SSF51182">
    <property type="entry name" value="RmlC-like cupins"/>
    <property type="match status" value="1"/>
</dbReference>
<keyword evidence="3" id="KW-1185">Reference proteome</keyword>
<reference evidence="2 3" key="1">
    <citation type="submission" date="2020-04" db="EMBL/GenBank/DDBJ databases">
        <title>Massilia sp. RP-1-19 isolated from soil.</title>
        <authorList>
            <person name="Dahal R.H."/>
        </authorList>
    </citation>
    <scope>NUCLEOTIDE SEQUENCE [LARGE SCALE GENOMIC DNA]</scope>
    <source>
        <strain evidence="2 3">RP-1-19</strain>
    </source>
</reference>
<evidence type="ECO:0000313" key="3">
    <source>
        <dbReference type="Proteomes" id="UP000583752"/>
    </source>
</evidence>
<proteinExistence type="predicted"/>
<evidence type="ECO:0000313" key="2">
    <source>
        <dbReference type="EMBL" id="NML63466.1"/>
    </source>
</evidence>
<evidence type="ECO:0000259" key="1">
    <source>
        <dbReference type="Pfam" id="PF07883"/>
    </source>
</evidence>
<dbReference type="InterPro" id="IPR014710">
    <property type="entry name" value="RmlC-like_jellyroll"/>
</dbReference>
<dbReference type="InterPro" id="IPR011051">
    <property type="entry name" value="RmlC_Cupin_sf"/>
</dbReference>
<protein>
    <submittedName>
        <fullName evidence="2">Cupin domain-containing protein</fullName>
    </submittedName>
</protein>